<evidence type="ECO:0000256" key="1">
    <source>
        <dbReference type="ARBA" id="ARBA00022450"/>
    </source>
</evidence>
<dbReference type="AlphaFoldDB" id="A0A5N7AMI5"/>
<dbReference type="SMART" id="SM00823">
    <property type="entry name" value="PKS_PP"/>
    <property type="match status" value="1"/>
</dbReference>
<dbReference type="Pfam" id="PF23562">
    <property type="entry name" value="AMP-binding_C_3"/>
    <property type="match status" value="1"/>
</dbReference>
<dbReference type="Gene3D" id="1.10.1200.10">
    <property type="entry name" value="ACP-like"/>
    <property type="match status" value="1"/>
</dbReference>
<dbReference type="InterPro" id="IPR036736">
    <property type="entry name" value="ACP-like_sf"/>
</dbReference>
<dbReference type="PANTHER" id="PTHR43439">
    <property type="entry name" value="PHENYLACETATE-COENZYME A LIGASE"/>
    <property type="match status" value="1"/>
</dbReference>
<keyword evidence="5" id="KW-1185">Reference proteome</keyword>
<dbReference type="InterPro" id="IPR009081">
    <property type="entry name" value="PP-bd_ACP"/>
</dbReference>
<dbReference type="SUPFAM" id="SSF47336">
    <property type="entry name" value="ACP-like"/>
    <property type="match status" value="1"/>
</dbReference>
<dbReference type="GO" id="GO:0031177">
    <property type="term" value="F:phosphopantetheine binding"/>
    <property type="evidence" value="ECO:0007669"/>
    <property type="project" value="InterPro"/>
</dbReference>
<dbReference type="InterPro" id="IPR013120">
    <property type="entry name" value="FAR_NAD-bd"/>
</dbReference>
<dbReference type="InterPro" id="IPR051414">
    <property type="entry name" value="Adenylate-forming_Reductase"/>
</dbReference>
<dbReference type="InterPro" id="IPR020845">
    <property type="entry name" value="AMP-binding_CS"/>
</dbReference>
<dbReference type="SUPFAM" id="SSF51735">
    <property type="entry name" value="NAD(P)-binding Rossmann-fold domains"/>
    <property type="match status" value="1"/>
</dbReference>
<organism evidence="4 5">
    <name type="scientific">Aspergillus caelatus</name>
    <dbReference type="NCBI Taxonomy" id="61420"/>
    <lineage>
        <taxon>Eukaryota</taxon>
        <taxon>Fungi</taxon>
        <taxon>Dikarya</taxon>
        <taxon>Ascomycota</taxon>
        <taxon>Pezizomycotina</taxon>
        <taxon>Eurotiomycetes</taxon>
        <taxon>Eurotiomycetidae</taxon>
        <taxon>Eurotiales</taxon>
        <taxon>Aspergillaceae</taxon>
        <taxon>Aspergillus</taxon>
        <taxon>Aspergillus subgen. Circumdati</taxon>
    </lineage>
</organism>
<dbReference type="RefSeq" id="XP_031933537.1">
    <property type="nucleotide sequence ID" value="XM_032074920.1"/>
</dbReference>
<gene>
    <name evidence="4" type="ORF">BDV27DRAFT_169015</name>
</gene>
<dbReference type="PANTHER" id="PTHR43439:SF2">
    <property type="entry name" value="ENZYME, PUTATIVE (JCVI)-RELATED"/>
    <property type="match status" value="1"/>
</dbReference>
<dbReference type="Proteomes" id="UP000326268">
    <property type="component" value="Unassembled WGS sequence"/>
</dbReference>
<dbReference type="PROSITE" id="PS00455">
    <property type="entry name" value="AMP_BINDING"/>
    <property type="match status" value="1"/>
</dbReference>
<dbReference type="InterPro" id="IPR042099">
    <property type="entry name" value="ANL_N_sf"/>
</dbReference>
<evidence type="ECO:0000313" key="4">
    <source>
        <dbReference type="EMBL" id="KAE8370456.1"/>
    </source>
</evidence>
<accession>A0A5N7AMI5</accession>
<dbReference type="InterPro" id="IPR036291">
    <property type="entry name" value="NAD(P)-bd_dom_sf"/>
</dbReference>
<dbReference type="InterPro" id="IPR020806">
    <property type="entry name" value="PKS_PP-bd"/>
</dbReference>
<name>A0A5N7AMI5_9EURO</name>
<reference evidence="4 5" key="1">
    <citation type="submission" date="2019-04" db="EMBL/GenBank/DDBJ databases">
        <title>Friends and foes A comparative genomics studyof 23 Aspergillus species from section Flavi.</title>
        <authorList>
            <consortium name="DOE Joint Genome Institute"/>
            <person name="Kjaerbolling I."/>
            <person name="Vesth T."/>
            <person name="Frisvad J.C."/>
            <person name="Nybo J.L."/>
            <person name="Theobald S."/>
            <person name="Kildgaard S."/>
            <person name="Isbrandt T."/>
            <person name="Kuo A."/>
            <person name="Sato A."/>
            <person name="Lyhne E.K."/>
            <person name="Kogle M.E."/>
            <person name="Wiebenga A."/>
            <person name="Kun R.S."/>
            <person name="Lubbers R.J."/>
            <person name="Makela M.R."/>
            <person name="Barry K."/>
            <person name="Chovatia M."/>
            <person name="Clum A."/>
            <person name="Daum C."/>
            <person name="Haridas S."/>
            <person name="He G."/>
            <person name="LaButti K."/>
            <person name="Lipzen A."/>
            <person name="Mondo S."/>
            <person name="Riley R."/>
            <person name="Salamov A."/>
            <person name="Simmons B.A."/>
            <person name="Magnuson J.K."/>
            <person name="Henrissat B."/>
            <person name="Mortensen U.H."/>
            <person name="Larsen T.O."/>
            <person name="Devries R.P."/>
            <person name="Grigoriev I.V."/>
            <person name="Machida M."/>
            <person name="Baker S.E."/>
            <person name="Andersen M.R."/>
        </authorList>
    </citation>
    <scope>NUCLEOTIDE SEQUENCE [LARGE SCALE GENOMIC DNA]</scope>
    <source>
        <strain evidence="4 5">CBS 763.97</strain>
    </source>
</reference>
<sequence>MGFVRPTLDLEPVEGEEIRTLLELIDFHRVHNASYEFCQQAWKGADCHTFLHVDYQQLHTAISRSQAWLRSNLDLQTPQLQSDGTVVKAAPVALLMESHVGLAIYTLALMGLGVPAMLLSARLSSVAVAHLLRETGAEKILVSPRLQPITREAAIDGAVFDPAAYQELLAAPDDNVFSIDPVIALPLHYVSETDRNVLILHSSGTTGLPKPIYCSHRHLLGFARCHEFTNEIAPGLLVSTSPYFHPFVIPPSTAILTGLSVIELMEDCKAKALLTVPSILEEIALLPSDRGLNTLRKLDFVAFGGGLPKEGIAQRLVSTGVRLINHYGATETGPMTPFFQPEPNHDWHFFQLRVDTLSPLQVRLEPVANEEQQQENAFQMSMRPFGWTERFELQDLLIHHPAGGDRCYTAAGRIDDLICLATGEKVQPTILEQLLGRLESASAATAFGNNKFELGVIVEARDAIENEEAFKDSIWPVIEEAGQQMDAHARISSPHAVLVVSPGTLPRSDKGTVLRKEVYKLFDKEVDQVYQRLDVIVHAPPIDCIAPAVSVRALVQANIRHPDGEWSDENDLFQLGMGSLQATKIRRLLSAAVARTPEIEVEVSPDFVYKHPSVQKLVDALFQRSSDAVDIHELVNRYSVHPCTVLITGSTGSLASFVLAQLLSDPNVAKIICLNRVSKEDEDPVVQQRKTMASRGIEIDDGLWSRVEIVSTNISAPQLGLEPSQYNDIVSRVTHILHLAWPMSFHMQLSSFDASFCTVTNFVQLAGDINRRQLGLKPRLLFISSISTVGLYPVVYGERIVAEAPTMDPNCALRLGYGRAKWVCEQIIERAARNYPELDLGFVRVGQVAGSRRGYWNTQEHFVALVQPSQKLGAFPALKGTLSWLI</sequence>
<keyword evidence="2" id="KW-0597">Phosphoprotein</keyword>
<keyword evidence="1" id="KW-0596">Phosphopantetheine</keyword>
<dbReference type="Pfam" id="PF00501">
    <property type="entry name" value="AMP-binding"/>
    <property type="match status" value="1"/>
</dbReference>
<feature type="domain" description="Polyketide synthase-like phosphopantetheine-binding" evidence="3">
    <location>
        <begin position="548"/>
        <end position="625"/>
    </location>
</feature>
<evidence type="ECO:0000259" key="3">
    <source>
        <dbReference type="SMART" id="SM00823"/>
    </source>
</evidence>
<dbReference type="EMBL" id="ML737565">
    <property type="protein sequence ID" value="KAE8370456.1"/>
    <property type="molecule type" value="Genomic_DNA"/>
</dbReference>
<evidence type="ECO:0000256" key="2">
    <source>
        <dbReference type="ARBA" id="ARBA00022553"/>
    </source>
</evidence>
<protein>
    <recommendedName>
        <fullName evidence="3">Polyketide synthase-like phosphopantetheine-binding domain-containing protein</fullName>
    </recommendedName>
</protein>
<dbReference type="SUPFAM" id="SSF56801">
    <property type="entry name" value="Acetyl-CoA synthetase-like"/>
    <property type="match status" value="1"/>
</dbReference>
<dbReference type="Gene3D" id="3.40.50.720">
    <property type="entry name" value="NAD(P)-binding Rossmann-like Domain"/>
    <property type="match status" value="1"/>
</dbReference>
<proteinExistence type="predicted"/>
<dbReference type="OrthoDB" id="329835at2759"/>
<dbReference type="GeneID" id="43659366"/>
<dbReference type="Gene3D" id="3.40.50.12780">
    <property type="entry name" value="N-terminal domain of ligase-like"/>
    <property type="match status" value="1"/>
</dbReference>
<dbReference type="InterPro" id="IPR000873">
    <property type="entry name" value="AMP-dep_synth/lig_dom"/>
</dbReference>
<evidence type="ECO:0000313" key="5">
    <source>
        <dbReference type="Proteomes" id="UP000326268"/>
    </source>
</evidence>
<dbReference type="Pfam" id="PF00550">
    <property type="entry name" value="PP-binding"/>
    <property type="match status" value="1"/>
</dbReference>
<dbReference type="Pfam" id="PF07993">
    <property type="entry name" value="NAD_binding_4"/>
    <property type="match status" value="1"/>
</dbReference>